<evidence type="ECO:0000256" key="11">
    <source>
        <dbReference type="ARBA" id="ARBA00047550"/>
    </source>
</evidence>
<dbReference type="GO" id="GO:0009231">
    <property type="term" value="P:riboflavin biosynthetic process"/>
    <property type="evidence" value="ECO:0007669"/>
    <property type="project" value="UniProtKB-KW"/>
</dbReference>
<dbReference type="FunCoup" id="Q7SA75">
    <property type="interactions" value="109"/>
</dbReference>
<feature type="domain" description="Bacterial bifunctional deaminase-reductase C-terminal" evidence="14">
    <location>
        <begin position="59"/>
        <end position="315"/>
    </location>
</feature>
<dbReference type="PaxDb" id="5141-EFNCRP00000008432"/>
<comment type="pathway">
    <text evidence="2">Cofactor biosynthesis; riboflavin biosynthesis.</text>
</comment>
<reference evidence="15 16" key="1">
    <citation type="journal article" date="2003" name="Nature">
        <title>The genome sequence of the filamentous fungus Neurospora crassa.</title>
        <authorList>
            <person name="Galagan J.E."/>
            <person name="Calvo S.E."/>
            <person name="Borkovich K.A."/>
            <person name="Selker E.U."/>
            <person name="Read N.D."/>
            <person name="Jaffe D."/>
            <person name="FitzHugh W."/>
            <person name="Ma L.J."/>
            <person name="Smirnov S."/>
            <person name="Purcell S."/>
            <person name="Rehman B."/>
            <person name="Elkins T."/>
            <person name="Engels R."/>
            <person name="Wang S."/>
            <person name="Nielsen C.B."/>
            <person name="Butler J."/>
            <person name="Endrizzi M."/>
            <person name="Qui D."/>
            <person name="Ianakiev P."/>
            <person name="Bell-Pedersen D."/>
            <person name="Nelson M.A."/>
            <person name="Werner-Washburne M."/>
            <person name="Selitrennikoff C.P."/>
            <person name="Kinsey J.A."/>
            <person name="Braun E.L."/>
            <person name="Zelter A."/>
            <person name="Schulte U."/>
            <person name="Kothe G.O."/>
            <person name="Jedd G."/>
            <person name="Mewes W."/>
            <person name="Staben C."/>
            <person name="Marcotte E."/>
            <person name="Greenberg D."/>
            <person name="Roy A."/>
            <person name="Foley K."/>
            <person name="Naylor J."/>
            <person name="Stange-Thomann N."/>
            <person name="Barrett R."/>
            <person name="Gnerre S."/>
            <person name="Kamal M."/>
            <person name="Kamvysselis M."/>
            <person name="Mauceli E."/>
            <person name="Bielke C."/>
            <person name="Rudd S."/>
            <person name="Frishman D."/>
            <person name="Krystofova S."/>
            <person name="Rasmussen C."/>
            <person name="Metzenberg R.L."/>
            <person name="Perkins D.D."/>
            <person name="Kroken S."/>
            <person name="Cogoni C."/>
            <person name="Macino G."/>
            <person name="Catcheside D."/>
            <person name="Li W."/>
            <person name="Pratt R.J."/>
            <person name="Osmani S.A."/>
            <person name="DeSouza C.P."/>
            <person name="Glass L."/>
            <person name="Orbach M.J."/>
            <person name="Berglund J.A."/>
            <person name="Voelker R."/>
            <person name="Yarden O."/>
            <person name="Plamann M."/>
            <person name="Seiler S."/>
            <person name="Dunlap J."/>
            <person name="Radford A."/>
            <person name="Aramayo R."/>
            <person name="Natvig D.O."/>
            <person name="Alex L.A."/>
            <person name="Mannhaupt G."/>
            <person name="Ebbole D.J."/>
            <person name="Freitag M."/>
            <person name="Paulsen I."/>
            <person name="Sachs M.S."/>
            <person name="Lander E.S."/>
            <person name="Nusbaum C."/>
            <person name="Birren B."/>
        </authorList>
    </citation>
    <scope>NUCLEOTIDE SEQUENCE [LARGE SCALE GENOMIC DNA]</scope>
    <source>
        <strain evidence="16">ATCC 24698 / 74-OR23-1A / CBS 708.71 / DSM 1257 / FGSC 987</strain>
    </source>
</reference>
<evidence type="ECO:0000256" key="5">
    <source>
        <dbReference type="ARBA" id="ARBA00015035"/>
    </source>
</evidence>
<dbReference type="PANTHER" id="PTHR38011">
    <property type="entry name" value="DIHYDROFOLATE REDUCTASE FAMILY PROTEIN (AFU_ORTHOLOGUE AFUA_8G06820)"/>
    <property type="match status" value="1"/>
</dbReference>
<organism evidence="15 16">
    <name type="scientific">Neurospora crassa (strain ATCC 24698 / 74-OR23-1A / CBS 708.71 / DSM 1257 / FGSC 987)</name>
    <dbReference type="NCBI Taxonomy" id="367110"/>
    <lineage>
        <taxon>Eukaryota</taxon>
        <taxon>Fungi</taxon>
        <taxon>Dikarya</taxon>
        <taxon>Ascomycota</taxon>
        <taxon>Pezizomycotina</taxon>
        <taxon>Sordariomycetes</taxon>
        <taxon>Sordariomycetidae</taxon>
        <taxon>Sordariales</taxon>
        <taxon>Sordariaceae</taxon>
        <taxon>Neurospora</taxon>
    </lineage>
</organism>
<comment type="function">
    <text evidence="1">Catalyzes an early step in riboflavin biosynthesis, the NADPH-dependent reduction of the ribose side chain of 2,5-diamino-6-ribosylamino-4(3H)-pyrimidinone 5'-phosphate, yielding 2,5-diamino-6-ribitylamino-4(3H)-pyrimidinone 5'-phosphate.</text>
</comment>
<dbReference type="SMR" id="Q7SA75"/>
<dbReference type="VEuPathDB" id="FungiDB:NCU08313"/>
<dbReference type="OrthoDB" id="5432at2759"/>
<protein>
    <recommendedName>
        <fullName evidence="5">2,5-diamino-6-ribosylamino-4(3H)-pyrimidinone 5'-phosphate reductase</fullName>
        <ecNumber evidence="4">1.1.1.302</ecNumber>
    </recommendedName>
    <alternativeName>
        <fullName evidence="10">2,5-diamino-6-(5-phospho-D-ribosylamino)pyrimidin-4(3H)-one reductase</fullName>
    </alternativeName>
    <alternativeName>
        <fullName evidence="9">2,5-diamino-6-ribitylamino-4(3H)-pyrimidinone 5'-phosphate synthase</fullName>
    </alternativeName>
</protein>
<dbReference type="InterPro" id="IPR050765">
    <property type="entry name" value="Riboflavin_Biosynth_HTPR"/>
</dbReference>
<evidence type="ECO:0000256" key="2">
    <source>
        <dbReference type="ARBA" id="ARBA00005104"/>
    </source>
</evidence>
<keyword evidence="6" id="KW-0686">Riboflavin biosynthesis</keyword>
<dbReference type="GeneID" id="3878667"/>
<feature type="compositionally biased region" description="Pro residues" evidence="13">
    <location>
        <begin position="34"/>
        <end position="43"/>
    </location>
</feature>
<evidence type="ECO:0000256" key="1">
    <source>
        <dbReference type="ARBA" id="ARBA00003555"/>
    </source>
</evidence>
<comment type="similarity">
    <text evidence="3">Belongs to the HTP reductase family.</text>
</comment>
<evidence type="ECO:0000256" key="7">
    <source>
        <dbReference type="ARBA" id="ARBA00022857"/>
    </source>
</evidence>
<keyword evidence="7" id="KW-0521">NADP</keyword>
<dbReference type="Pfam" id="PF01872">
    <property type="entry name" value="RibD_C"/>
    <property type="match status" value="1"/>
</dbReference>
<evidence type="ECO:0000256" key="8">
    <source>
        <dbReference type="ARBA" id="ARBA00023002"/>
    </source>
</evidence>
<comment type="catalytic activity">
    <reaction evidence="12">
        <text>2,5-diamino-6-(1-D-ribitylamino)pyrimidin-4(3H)-one 5'-phosphate + NADP(+) = 2,5-diamino-6-(1-D-ribosylamino)pyrimidin-4(3H)-one 5'-phosphate + NADPH + H(+)</text>
        <dbReference type="Rhea" id="RHEA:27278"/>
        <dbReference type="ChEBI" id="CHEBI:15378"/>
        <dbReference type="ChEBI" id="CHEBI:57783"/>
        <dbReference type="ChEBI" id="CHEBI:58349"/>
        <dbReference type="ChEBI" id="CHEBI:58890"/>
        <dbReference type="ChEBI" id="CHEBI:59545"/>
        <dbReference type="EC" id="1.1.1.302"/>
    </reaction>
</comment>
<evidence type="ECO:0000256" key="12">
    <source>
        <dbReference type="ARBA" id="ARBA00049020"/>
    </source>
</evidence>
<gene>
    <name evidence="15" type="ORF">NCU08313</name>
</gene>
<evidence type="ECO:0000256" key="3">
    <source>
        <dbReference type="ARBA" id="ARBA00009723"/>
    </source>
</evidence>
<dbReference type="Gene3D" id="3.40.430.10">
    <property type="entry name" value="Dihydrofolate Reductase, subunit A"/>
    <property type="match status" value="1"/>
</dbReference>
<keyword evidence="16" id="KW-1185">Reference proteome</keyword>
<dbReference type="AlphaFoldDB" id="Q7SA75"/>
<dbReference type="SUPFAM" id="SSF53597">
    <property type="entry name" value="Dihydrofolate reductase-like"/>
    <property type="match status" value="1"/>
</dbReference>
<dbReference type="RefSeq" id="XP_962526.1">
    <property type="nucleotide sequence ID" value="XM_957433.2"/>
</dbReference>
<evidence type="ECO:0000256" key="10">
    <source>
        <dbReference type="ARBA" id="ARBA00031630"/>
    </source>
</evidence>
<feature type="compositionally biased region" description="Low complexity" evidence="13">
    <location>
        <begin position="44"/>
        <end position="56"/>
    </location>
</feature>
<evidence type="ECO:0000313" key="16">
    <source>
        <dbReference type="Proteomes" id="UP000001805"/>
    </source>
</evidence>
<dbReference type="KEGG" id="ncr:NCU08313"/>
<dbReference type="GO" id="GO:0008703">
    <property type="term" value="F:5-amino-6-(5-phosphoribosylamino)uracil reductase activity"/>
    <property type="evidence" value="ECO:0007669"/>
    <property type="project" value="InterPro"/>
</dbReference>
<dbReference type="Proteomes" id="UP000001805">
    <property type="component" value="Chromosome 4, Linkage Group IV"/>
</dbReference>
<name>Q7SA75_NEUCR</name>
<dbReference type="PANTHER" id="PTHR38011:SF7">
    <property type="entry name" value="2,5-DIAMINO-6-RIBOSYLAMINO-4(3H)-PYRIMIDINONE 5'-PHOSPHATE REDUCTASE"/>
    <property type="match status" value="1"/>
</dbReference>
<dbReference type="InterPro" id="IPR024072">
    <property type="entry name" value="DHFR-like_dom_sf"/>
</dbReference>
<feature type="compositionally biased region" description="Polar residues" evidence="13">
    <location>
        <begin position="1"/>
        <end position="16"/>
    </location>
</feature>
<evidence type="ECO:0000256" key="4">
    <source>
        <dbReference type="ARBA" id="ARBA00012851"/>
    </source>
</evidence>
<proteinExistence type="inferred from homology"/>
<evidence type="ECO:0000256" key="13">
    <source>
        <dbReference type="SAM" id="MobiDB-lite"/>
    </source>
</evidence>
<keyword evidence="8" id="KW-0560">Oxidoreductase</keyword>
<dbReference type="InterPro" id="IPR002734">
    <property type="entry name" value="RibDG_C"/>
</dbReference>
<evidence type="ECO:0000256" key="6">
    <source>
        <dbReference type="ARBA" id="ARBA00022619"/>
    </source>
</evidence>
<accession>Q7SA75</accession>
<sequence length="321" mass="34010">MTSAVSTTEHQGTPSLSDGLLHFPASSAVKLEPHLPPPRPSPSPTITTTTTNSNPNKRPFVTLTFATSLDSSLSLAPGVRTTLSGPQSKAMTHFLRSRHAAILVGVGTAVADDPGLNCKILSPLSSSPDGVGNGKREQHPNQPRPIILDPSARWEVSEKSKVIQLARLKQGLGPFIFTAKKVEEVPEERRAVVEGIGGKYVRVEGLKVKGEGKGEGATSRESFAWVDVLRTIKEEGLDSVMIEGGGSVINSLLSLEQAGEQELVDSVIVTIAPTWLGAGGVLVCPPRAVGRDGQPAPPVRLRDVSWQPLGEDVVLCGKILR</sequence>
<comment type="catalytic activity">
    <reaction evidence="11">
        <text>2,5-diamino-6-(1-D-ribitylamino)pyrimidin-4(3H)-one 5'-phosphate + NAD(+) = 2,5-diamino-6-(1-D-ribosylamino)pyrimidin-4(3H)-one 5'-phosphate + NADH + H(+)</text>
        <dbReference type="Rhea" id="RHEA:27274"/>
        <dbReference type="ChEBI" id="CHEBI:15378"/>
        <dbReference type="ChEBI" id="CHEBI:57540"/>
        <dbReference type="ChEBI" id="CHEBI:57945"/>
        <dbReference type="ChEBI" id="CHEBI:58890"/>
        <dbReference type="ChEBI" id="CHEBI:59545"/>
        <dbReference type="EC" id="1.1.1.302"/>
    </reaction>
</comment>
<evidence type="ECO:0000256" key="9">
    <source>
        <dbReference type="ARBA" id="ARBA00030073"/>
    </source>
</evidence>
<dbReference type="EC" id="1.1.1.302" evidence="4"/>
<feature type="region of interest" description="Disordered" evidence="13">
    <location>
        <begin position="1"/>
        <end position="59"/>
    </location>
</feature>
<dbReference type="STRING" id="367110.Q7SA75"/>
<dbReference type="OMA" id="HYLRYHH"/>
<evidence type="ECO:0000313" key="15">
    <source>
        <dbReference type="EMBL" id="EAA33290.1"/>
    </source>
</evidence>
<feature type="region of interest" description="Disordered" evidence="13">
    <location>
        <begin position="125"/>
        <end position="147"/>
    </location>
</feature>
<dbReference type="EMBL" id="CM002239">
    <property type="protein sequence ID" value="EAA33290.1"/>
    <property type="molecule type" value="Genomic_DNA"/>
</dbReference>
<dbReference type="HOGENOM" id="CLU_036590_5_0_1"/>
<evidence type="ECO:0000259" key="14">
    <source>
        <dbReference type="Pfam" id="PF01872"/>
    </source>
</evidence>
<dbReference type="InParanoid" id="Q7SA75"/>